<evidence type="ECO:0000313" key="3">
    <source>
        <dbReference type="EMBL" id="TID23492.1"/>
    </source>
</evidence>
<dbReference type="Pfam" id="PF12273">
    <property type="entry name" value="RCR"/>
    <property type="match status" value="1"/>
</dbReference>
<evidence type="ECO:0000256" key="2">
    <source>
        <dbReference type="SAM" id="Phobius"/>
    </source>
</evidence>
<keyword evidence="2" id="KW-0472">Membrane</keyword>
<name>A0A4Z1PLV5_9PEZI</name>
<feature type="compositionally biased region" description="Pro residues" evidence="1">
    <location>
        <begin position="149"/>
        <end position="160"/>
    </location>
</feature>
<feature type="transmembrane region" description="Helical" evidence="2">
    <location>
        <begin position="38"/>
        <end position="58"/>
    </location>
</feature>
<protein>
    <submittedName>
        <fullName evidence="3">Pre-mRNA-splicing factor</fullName>
    </submittedName>
</protein>
<gene>
    <name evidence="3" type="ORF">E6O75_ATG03128</name>
</gene>
<dbReference type="EMBL" id="SNSC02000006">
    <property type="protein sequence ID" value="TID23492.1"/>
    <property type="molecule type" value="Genomic_DNA"/>
</dbReference>
<evidence type="ECO:0000256" key="1">
    <source>
        <dbReference type="SAM" id="MobiDB-lite"/>
    </source>
</evidence>
<dbReference type="STRING" id="86259.A0A4Z1PLV5"/>
<keyword evidence="2" id="KW-1133">Transmembrane helix</keyword>
<sequence>MEQHINALNNLVRRRYCYYDSFRRYRCRSSAWGNWGRWLMAGLIIFFFLAFIFCTCLTSRRRRAKGGRPIYGTGWMPGVGGAQANNNNYQPPTTQYGAQQNYNAGPGQETGYAPPPTAPKPAYSGGQQANYDMPQYNNGGAGANNTYYNPPPGAPPTQYK</sequence>
<feature type="region of interest" description="Disordered" evidence="1">
    <location>
        <begin position="82"/>
        <end position="160"/>
    </location>
</feature>
<dbReference type="AlphaFoldDB" id="A0A4Z1PLV5"/>
<dbReference type="GO" id="GO:0016192">
    <property type="term" value="P:vesicle-mediated transport"/>
    <property type="evidence" value="ECO:0007669"/>
    <property type="project" value="TreeGrafter"/>
</dbReference>
<evidence type="ECO:0000313" key="4">
    <source>
        <dbReference type="Proteomes" id="UP000298493"/>
    </source>
</evidence>
<keyword evidence="4" id="KW-1185">Reference proteome</keyword>
<dbReference type="PANTHER" id="PTHR28187">
    <property type="entry name" value="PROTEIN RCR1-RELATED"/>
    <property type="match status" value="1"/>
</dbReference>
<organism evidence="3 4">
    <name type="scientific">Venturia nashicola</name>
    <dbReference type="NCBI Taxonomy" id="86259"/>
    <lineage>
        <taxon>Eukaryota</taxon>
        <taxon>Fungi</taxon>
        <taxon>Dikarya</taxon>
        <taxon>Ascomycota</taxon>
        <taxon>Pezizomycotina</taxon>
        <taxon>Dothideomycetes</taxon>
        <taxon>Pleosporomycetidae</taxon>
        <taxon>Venturiales</taxon>
        <taxon>Venturiaceae</taxon>
        <taxon>Venturia</taxon>
    </lineage>
</organism>
<reference evidence="3 4" key="1">
    <citation type="submission" date="2019-04" db="EMBL/GenBank/DDBJ databases">
        <title>High contiguity whole genome sequence and gene annotation resource for two Venturia nashicola isolates.</title>
        <authorList>
            <person name="Prokchorchik M."/>
            <person name="Won K."/>
            <person name="Lee Y."/>
            <person name="Choi E.D."/>
            <person name="Segonzac C."/>
            <person name="Sohn K.H."/>
        </authorList>
    </citation>
    <scope>NUCLEOTIDE SEQUENCE [LARGE SCALE GENOMIC DNA]</scope>
    <source>
        <strain evidence="3 4">PRI2</strain>
    </source>
</reference>
<dbReference type="OrthoDB" id="3556830at2759"/>
<comment type="caution">
    <text evidence="3">The sequence shown here is derived from an EMBL/GenBank/DDBJ whole genome shotgun (WGS) entry which is preliminary data.</text>
</comment>
<dbReference type="InterPro" id="IPR020999">
    <property type="entry name" value="Chitin_synth_reg_RCR"/>
</dbReference>
<feature type="compositionally biased region" description="Polar residues" evidence="1">
    <location>
        <begin position="83"/>
        <end position="103"/>
    </location>
</feature>
<accession>A0A4Z1PLV5</accession>
<keyword evidence="2" id="KW-0812">Transmembrane</keyword>
<dbReference type="Proteomes" id="UP000298493">
    <property type="component" value="Unassembled WGS sequence"/>
</dbReference>
<proteinExistence type="predicted"/>
<dbReference type="PANTHER" id="PTHR28187:SF1">
    <property type="entry name" value="PROTEIN RCR1-RELATED"/>
    <property type="match status" value="1"/>
</dbReference>